<organism evidence="1 2">
    <name type="scientific">Stylosanthes scabra</name>
    <dbReference type="NCBI Taxonomy" id="79078"/>
    <lineage>
        <taxon>Eukaryota</taxon>
        <taxon>Viridiplantae</taxon>
        <taxon>Streptophyta</taxon>
        <taxon>Embryophyta</taxon>
        <taxon>Tracheophyta</taxon>
        <taxon>Spermatophyta</taxon>
        <taxon>Magnoliopsida</taxon>
        <taxon>eudicotyledons</taxon>
        <taxon>Gunneridae</taxon>
        <taxon>Pentapetalae</taxon>
        <taxon>rosids</taxon>
        <taxon>fabids</taxon>
        <taxon>Fabales</taxon>
        <taxon>Fabaceae</taxon>
        <taxon>Papilionoideae</taxon>
        <taxon>50 kb inversion clade</taxon>
        <taxon>dalbergioids sensu lato</taxon>
        <taxon>Dalbergieae</taxon>
        <taxon>Pterocarpus clade</taxon>
        <taxon>Stylosanthes</taxon>
    </lineage>
</organism>
<gene>
    <name evidence="1" type="ORF">PIB30_069157</name>
</gene>
<accession>A0ABU6YL93</accession>
<dbReference type="InterPro" id="IPR035979">
    <property type="entry name" value="RBD_domain_sf"/>
</dbReference>
<dbReference type="SUPFAM" id="SSF54928">
    <property type="entry name" value="RNA-binding domain, RBD"/>
    <property type="match status" value="1"/>
</dbReference>
<reference evidence="1 2" key="1">
    <citation type="journal article" date="2023" name="Plants (Basel)">
        <title>Bridging the Gap: Combining Genomics and Transcriptomics Approaches to Understand Stylosanthes scabra, an Orphan Legume from the Brazilian Caatinga.</title>
        <authorList>
            <person name="Ferreira-Neto J.R.C."/>
            <person name="da Silva M.D."/>
            <person name="Binneck E."/>
            <person name="de Melo N.F."/>
            <person name="da Silva R.H."/>
            <person name="de Melo A.L.T.M."/>
            <person name="Pandolfi V."/>
            <person name="Bustamante F.O."/>
            <person name="Brasileiro-Vidal A.C."/>
            <person name="Benko-Iseppon A.M."/>
        </authorList>
    </citation>
    <scope>NUCLEOTIDE SEQUENCE [LARGE SCALE GENOMIC DNA]</scope>
    <source>
        <tissue evidence="1">Leaves</tissue>
    </source>
</reference>
<dbReference type="CDD" id="cd00590">
    <property type="entry name" value="RRM_SF"/>
    <property type="match status" value="1"/>
</dbReference>
<proteinExistence type="predicted"/>
<keyword evidence="2" id="KW-1185">Reference proteome</keyword>
<sequence>MRSSHTILWRLGKRNRNLHPPNTFSHCRRRQFQQHSFHHFSFSRSLVFKPLGLASESAAEVLCRLSPTELRRCRPLPRADVVHYPGLCPVQSPSLQQPPEPVRRRSFGDFTSLSTLSIHLRRLTTVVFSRLKSYALVKSFHWSSICHPAISRSAPFAFCSPPTDVLRINVTKGYGKRNSSDDLRLSLSLFATKSGALKAIETMHNTILRGKRMYVEKARTRRDNKHVAKYGTRYQVMCESFSRDEFVQGEKVVHGRVWDPSVELVMFGRGEVGEHEVKTDITKEILDEWKIVEVEQCPIDVISKERDPLADITMLKYNEVDEDRVRFVHLEEVVNKSNFVKAKIDSSNEEFLSGQNSNWSESRSSDRTITWLCGGKGSLMERNE</sequence>
<dbReference type="EMBL" id="JASCZI010242409">
    <property type="protein sequence ID" value="MED6210964.1"/>
    <property type="molecule type" value="Genomic_DNA"/>
</dbReference>
<dbReference type="Proteomes" id="UP001341840">
    <property type="component" value="Unassembled WGS sequence"/>
</dbReference>
<protein>
    <submittedName>
        <fullName evidence="1">Uncharacterized protein</fullName>
    </submittedName>
</protein>
<evidence type="ECO:0000313" key="1">
    <source>
        <dbReference type="EMBL" id="MED6210964.1"/>
    </source>
</evidence>
<name>A0ABU6YL93_9FABA</name>
<comment type="caution">
    <text evidence="1">The sequence shown here is derived from an EMBL/GenBank/DDBJ whole genome shotgun (WGS) entry which is preliminary data.</text>
</comment>
<evidence type="ECO:0000313" key="2">
    <source>
        <dbReference type="Proteomes" id="UP001341840"/>
    </source>
</evidence>